<dbReference type="AlphaFoldDB" id="A0A7J6ASU4"/>
<name>A0A7J6ASU4_AMEME</name>
<gene>
    <name evidence="2" type="ORF">AMELA_G00098000</name>
</gene>
<sequence>MRGRSKRCGWLHVSRSHVTSQVLAFTVGSCSMWYGRAAWKGHGEPGAYPTEHRAKGGSFRAQGASPSQGTITPQHGENTQTLHTHGPGGTWNYVQLLHLCLHARLCT</sequence>
<feature type="compositionally biased region" description="Polar residues" evidence="1">
    <location>
        <begin position="64"/>
        <end position="83"/>
    </location>
</feature>
<reference evidence="2 3" key="1">
    <citation type="submission" date="2020-02" db="EMBL/GenBank/DDBJ databases">
        <title>A chromosome-scale genome assembly of the black bullhead catfish (Ameiurus melas).</title>
        <authorList>
            <person name="Wen M."/>
            <person name="Zham M."/>
            <person name="Cabau C."/>
            <person name="Klopp C."/>
            <person name="Donnadieu C."/>
            <person name="Roques C."/>
            <person name="Bouchez O."/>
            <person name="Lampietro C."/>
            <person name="Jouanno E."/>
            <person name="Herpin A."/>
            <person name="Louis A."/>
            <person name="Berthelot C."/>
            <person name="Parey E."/>
            <person name="Roest-Crollius H."/>
            <person name="Braasch I."/>
            <person name="Postlethwait J."/>
            <person name="Robinson-Rechavi M."/>
            <person name="Echchiki A."/>
            <person name="Begum T."/>
            <person name="Montfort J."/>
            <person name="Schartl M."/>
            <person name="Bobe J."/>
            <person name="Guiguen Y."/>
        </authorList>
    </citation>
    <scope>NUCLEOTIDE SEQUENCE [LARGE SCALE GENOMIC DNA]</scope>
    <source>
        <strain evidence="2">M_S1</strain>
        <tissue evidence="2">Blood</tissue>
    </source>
</reference>
<dbReference type="Proteomes" id="UP000593565">
    <property type="component" value="Unassembled WGS sequence"/>
</dbReference>
<dbReference type="PROSITE" id="PS51257">
    <property type="entry name" value="PROKAR_LIPOPROTEIN"/>
    <property type="match status" value="1"/>
</dbReference>
<organism evidence="2 3">
    <name type="scientific">Ameiurus melas</name>
    <name type="common">Black bullhead</name>
    <name type="synonym">Silurus melas</name>
    <dbReference type="NCBI Taxonomy" id="219545"/>
    <lineage>
        <taxon>Eukaryota</taxon>
        <taxon>Metazoa</taxon>
        <taxon>Chordata</taxon>
        <taxon>Craniata</taxon>
        <taxon>Vertebrata</taxon>
        <taxon>Euteleostomi</taxon>
        <taxon>Actinopterygii</taxon>
        <taxon>Neopterygii</taxon>
        <taxon>Teleostei</taxon>
        <taxon>Ostariophysi</taxon>
        <taxon>Siluriformes</taxon>
        <taxon>Ictaluridae</taxon>
        <taxon>Ameiurus</taxon>
    </lineage>
</organism>
<proteinExistence type="predicted"/>
<feature type="region of interest" description="Disordered" evidence="1">
    <location>
        <begin position="45"/>
        <end position="84"/>
    </location>
</feature>
<protein>
    <submittedName>
        <fullName evidence="2">Uncharacterized protein</fullName>
    </submittedName>
</protein>
<evidence type="ECO:0000313" key="3">
    <source>
        <dbReference type="Proteomes" id="UP000593565"/>
    </source>
</evidence>
<evidence type="ECO:0000256" key="1">
    <source>
        <dbReference type="SAM" id="MobiDB-lite"/>
    </source>
</evidence>
<accession>A0A7J6ASU4</accession>
<evidence type="ECO:0000313" key="2">
    <source>
        <dbReference type="EMBL" id="KAF4085666.1"/>
    </source>
</evidence>
<comment type="caution">
    <text evidence="2">The sequence shown here is derived from an EMBL/GenBank/DDBJ whole genome shotgun (WGS) entry which is preliminary data.</text>
</comment>
<dbReference type="EMBL" id="JAAGNN010000008">
    <property type="protein sequence ID" value="KAF4085666.1"/>
    <property type="molecule type" value="Genomic_DNA"/>
</dbReference>
<keyword evidence="3" id="KW-1185">Reference proteome</keyword>